<evidence type="ECO:0000313" key="2">
    <source>
        <dbReference type="Proteomes" id="UP000192569"/>
    </source>
</evidence>
<dbReference type="InterPro" id="IPR022453">
    <property type="entry name" value="Znf_MqsA-type"/>
</dbReference>
<dbReference type="AlphaFoldDB" id="A0A1W1W0B4"/>
<dbReference type="STRING" id="698762.SAMN00808754_2717"/>
<dbReference type="Gene3D" id="3.10.20.860">
    <property type="match status" value="1"/>
</dbReference>
<dbReference type="EMBL" id="LT838272">
    <property type="protein sequence ID" value="SMB99059.1"/>
    <property type="molecule type" value="Genomic_DNA"/>
</dbReference>
<evidence type="ECO:0000313" key="1">
    <source>
        <dbReference type="EMBL" id="SMB99059.1"/>
    </source>
</evidence>
<reference evidence="1 2" key="1">
    <citation type="submission" date="2017-04" db="EMBL/GenBank/DDBJ databases">
        <authorList>
            <person name="Afonso C.L."/>
            <person name="Miller P.J."/>
            <person name="Scott M.A."/>
            <person name="Spackman E."/>
            <person name="Goraichik I."/>
            <person name="Dimitrov K.M."/>
            <person name="Suarez D.L."/>
            <person name="Swayne D.E."/>
        </authorList>
    </citation>
    <scope>NUCLEOTIDE SEQUENCE [LARGE SCALE GENOMIC DNA]</scope>
    <source>
        <strain evidence="1 2">ToBE</strain>
    </source>
</reference>
<organism evidence="1 2">
    <name type="scientific">Thermanaeromonas toyohensis ToBE</name>
    <dbReference type="NCBI Taxonomy" id="698762"/>
    <lineage>
        <taxon>Bacteria</taxon>
        <taxon>Bacillati</taxon>
        <taxon>Bacillota</taxon>
        <taxon>Clostridia</taxon>
        <taxon>Neomoorellales</taxon>
        <taxon>Neomoorellaceae</taxon>
        <taxon>Thermanaeromonas</taxon>
    </lineage>
</organism>
<dbReference type="NCBIfam" id="TIGR03831">
    <property type="entry name" value="YgiT_finger"/>
    <property type="match status" value="1"/>
</dbReference>
<name>A0A1W1W0B4_9FIRM</name>
<dbReference type="CDD" id="cd12870">
    <property type="entry name" value="MqsA"/>
    <property type="match status" value="1"/>
</dbReference>
<accession>A0A1W1W0B4</accession>
<proteinExistence type="predicted"/>
<dbReference type="OrthoDB" id="9812340at2"/>
<sequence>MVTRCYLCGGKTVQRLVTAENWWGDQLTLVEGVPAWVCENCGEKYFEAEVCRILDAMREAPPAEERIMRVPVYKFPPARLAKTPSTRP</sequence>
<gene>
    <name evidence="1" type="ORF">SAMN00808754_2717</name>
</gene>
<keyword evidence="2" id="KW-1185">Reference proteome</keyword>
<dbReference type="Proteomes" id="UP000192569">
    <property type="component" value="Chromosome I"/>
</dbReference>
<dbReference type="RefSeq" id="WP_084666426.1">
    <property type="nucleotide sequence ID" value="NZ_LT838272.1"/>
</dbReference>
<protein>
    <submittedName>
        <fullName evidence="1">YgiT-type zinc finger domain-containing protein</fullName>
    </submittedName>
</protein>